<protein>
    <recommendedName>
        <fullName evidence="3">DUF2785 domain-containing protein</fullName>
    </recommendedName>
</protein>
<name>A0A1R1EPT2_9BACL</name>
<evidence type="ECO:0000313" key="1">
    <source>
        <dbReference type="EMBL" id="OMF53789.1"/>
    </source>
</evidence>
<reference evidence="1 2" key="1">
    <citation type="submission" date="2016-11" db="EMBL/GenBank/DDBJ databases">
        <title>Paenibacillus species isolates.</title>
        <authorList>
            <person name="Beno S.M."/>
        </authorList>
    </citation>
    <scope>NUCLEOTIDE SEQUENCE [LARGE SCALE GENOMIC DNA]</scope>
    <source>
        <strain evidence="1 2">FSL R5-0378</strain>
    </source>
</reference>
<accession>A0A1R1EPT2</accession>
<organism evidence="1 2">
    <name type="scientific">Paenibacillus rhizosphaerae</name>
    <dbReference type="NCBI Taxonomy" id="297318"/>
    <lineage>
        <taxon>Bacteria</taxon>
        <taxon>Bacillati</taxon>
        <taxon>Bacillota</taxon>
        <taxon>Bacilli</taxon>
        <taxon>Bacillales</taxon>
        <taxon>Paenibacillaceae</taxon>
        <taxon>Paenibacillus</taxon>
    </lineage>
</organism>
<sequence length="272" mass="31494">MKRRLEELIAISKESMTLELANEMISFMLENIGATDPRLREELIYRTLARWIHNDFFNEDQREHMLTKAIDDNHLFYQIGEVCTDSVFKRSFSALAAAAVLQKDQIDVRLDQDTVSRLLERVCQYLEMEQDTRGYVEGKGWAHAIAHGADLLAAAVRHPLSPVDEAGWRVLNVVGQTLFKGYVYSDDEDERLIQVLTALLYRKDSVEVNLGLWLQGIAHDLVRIHADEGATLYFFRSRTNVMNFFKTLYFYPAGEEYRKNLEGHILMLQNMI</sequence>
<dbReference type="RefSeq" id="WP_076171559.1">
    <property type="nucleotide sequence ID" value="NZ_MRTP01000004.1"/>
</dbReference>
<dbReference type="AlphaFoldDB" id="A0A1R1EPT2"/>
<dbReference type="InterPro" id="IPR021247">
    <property type="entry name" value="DUF2785"/>
</dbReference>
<proteinExistence type="predicted"/>
<dbReference type="Pfam" id="PF10978">
    <property type="entry name" value="DUF2785"/>
    <property type="match status" value="1"/>
</dbReference>
<comment type="caution">
    <text evidence="1">The sequence shown here is derived from an EMBL/GenBank/DDBJ whole genome shotgun (WGS) entry which is preliminary data.</text>
</comment>
<dbReference type="EMBL" id="MRTP01000004">
    <property type="protein sequence ID" value="OMF53789.1"/>
    <property type="molecule type" value="Genomic_DNA"/>
</dbReference>
<dbReference type="STRING" id="297318.BK138_18405"/>
<evidence type="ECO:0000313" key="2">
    <source>
        <dbReference type="Proteomes" id="UP000187172"/>
    </source>
</evidence>
<dbReference type="Proteomes" id="UP000187172">
    <property type="component" value="Unassembled WGS sequence"/>
</dbReference>
<evidence type="ECO:0008006" key="3">
    <source>
        <dbReference type="Google" id="ProtNLM"/>
    </source>
</evidence>
<keyword evidence="2" id="KW-1185">Reference proteome</keyword>
<gene>
    <name evidence="1" type="ORF">BK138_18405</name>
</gene>